<protein>
    <recommendedName>
        <fullName evidence="9">Ribosomal protein L11 C-terminal domain-containing protein</fullName>
    </recommendedName>
</protein>
<keyword evidence="3 4" id="KW-0687">Ribonucleoprotein</keyword>
<evidence type="ECO:0000313" key="8">
    <source>
        <dbReference type="Proteomes" id="UP000444721"/>
    </source>
</evidence>
<evidence type="ECO:0000256" key="3">
    <source>
        <dbReference type="ARBA" id="ARBA00023274"/>
    </source>
</evidence>
<reference evidence="7 8" key="1">
    <citation type="journal article" date="2019" name="Sci. Rep.">
        <title>Nanopore sequencing improves the draft genome of the human pathogenic amoeba Naegleria fowleri.</title>
        <authorList>
            <person name="Liechti N."/>
            <person name="Schurch N."/>
            <person name="Bruggmann R."/>
            <person name="Wittwer M."/>
        </authorList>
    </citation>
    <scope>NUCLEOTIDE SEQUENCE [LARGE SCALE GENOMIC DNA]</scope>
    <source>
        <strain evidence="7 8">ATCC 30894</strain>
    </source>
</reference>
<dbReference type="InterPro" id="IPR020784">
    <property type="entry name" value="Ribosomal_uL11_N"/>
</dbReference>
<comment type="caution">
    <text evidence="7">The sequence shown here is derived from an EMBL/GenBank/DDBJ whole genome shotgun (WGS) entry which is preliminary data.</text>
</comment>
<evidence type="ECO:0000256" key="4">
    <source>
        <dbReference type="RuleBase" id="RU003978"/>
    </source>
</evidence>
<evidence type="ECO:0000259" key="5">
    <source>
        <dbReference type="Pfam" id="PF00298"/>
    </source>
</evidence>
<name>A0A6A5CG77_NAEFO</name>
<dbReference type="SUPFAM" id="SSF46906">
    <property type="entry name" value="Ribosomal protein L11, C-terminal domain"/>
    <property type="match status" value="1"/>
</dbReference>
<keyword evidence="2 4" id="KW-0689">Ribosomal protein</keyword>
<dbReference type="PANTHER" id="PTHR11661:SF2">
    <property type="entry name" value="LARGE RIBOSOMAL SUBUNIT PROTEIN UL11"/>
    <property type="match status" value="1"/>
</dbReference>
<feature type="domain" description="Large ribosomal subunit protein uL11 N-terminal" evidence="6">
    <location>
        <begin position="20"/>
        <end position="71"/>
    </location>
</feature>
<evidence type="ECO:0008006" key="9">
    <source>
        <dbReference type="Google" id="ProtNLM"/>
    </source>
</evidence>
<evidence type="ECO:0000256" key="1">
    <source>
        <dbReference type="ARBA" id="ARBA00010537"/>
    </source>
</evidence>
<gene>
    <name evidence="7" type="ORF">FDP41_007476</name>
</gene>
<dbReference type="AlphaFoldDB" id="A0A6A5CG77"/>
<dbReference type="EMBL" id="VFQX01000003">
    <property type="protein sequence ID" value="KAF0984299.1"/>
    <property type="molecule type" value="Genomic_DNA"/>
</dbReference>
<dbReference type="GO" id="GO:0022625">
    <property type="term" value="C:cytosolic large ribosomal subunit"/>
    <property type="evidence" value="ECO:0007669"/>
    <property type="project" value="TreeGrafter"/>
</dbReference>
<keyword evidence="8" id="KW-1185">Reference proteome</keyword>
<dbReference type="InterPro" id="IPR036769">
    <property type="entry name" value="Ribosomal_uL11_C_sf"/>
</dbReference>
<dbReference type="SUPFAM" id="SSF54747">
    <property type="entry name" value="Ribosomal L11/L12e N-terminal domain"/>
    <property type="match status" value="1"/>
</dbReference>
<dbReference type="VEuPathDB" id="AmoebaDB:NF0001400"/>
<evidence type="ECO:0000256" key="2">
    <source>
        <dbReference type="ARBA" id="ARBA00022980"/>
    </source>
</evidence>
<dbReference type="VEuPathDB" id="AmoebaDB:NfTy_033370"/>
<accession>A0A6A5CG77</accession>
<dbReference type="InterPro" id="IPR036796">
    <property type="entry name" value="Ribosomal_uL11_N_sf"/>
</dbReference>
<feature type="domain" description="Large ribosomal subunit protein uL11 C-terminal" evidence="5">
    <location>
        <begin position="115"/>
        <end position="156"/>
    </location>
</feature>
<evidence type="ECO:0000313" key="7">
    <source>
        <dbReference type="EMBL" id="KAF0984299.1"/>
    </source>
</evidence>
<dbReference type="Gene3D" id="1.10.10.250">
    <property type="entry name" value="Ribosomal protein L11, C-terminal domain"/>
    <property type="match status" value="1"/>
</dbReference>
<dbReference type="InterPro" id="IPR020783">
    <property type="entry name" value="Ribosomal_uL11_C"/>
</dbReference>
<dbReference type="PANTHER" id="PTHR11661">
    <property type="entry name" value="60S RIBOSOMAL PROTEIN L12"/>
    <property type="match status" value="1"/>
</dbReference>
<dbReference type="Gene3D" id="3.30.1550.10">
    <property type="entry name" value="Ribosomal protein L11/L12, N-terminal domain"/>
    <property type="match status" value="1"/>
</dbReference>
<dbReference type="GeneID" id="68114694"/>
<dbReference type="GO" id="GO:0070180">
    <property type="term" value="F:large ribosomal subunit rRNA binding"/>
    <property type="evidence" value="ECO:0007669"/>
    <property type="project" value="TreeGrafter"/>
</dbReference>
<dbReference type="GO" id="GO:0003735">
    <property type="term" value="F:structural constituent of ribosome"/>
    <property type="evidence" value="ECO:0007669"/>
    <property type="project" value="InterPro"/>
</dbReference>
<dbReference type="OrthoDB" id="1478556at2759"/>
<dbReference type="SMART" id="SM00649">
    <property type="entry name" value="RL11"/>
    <property type="match status" value="1"/>
</dbReference>
<evidence type="ECO:0000259" key="6">
    <source>
        <dbReference type="Pfam" id="PF03946"/>
    </source>
</evidence>
<dbReference type="Proteomes" id="UP000444721">
    <property type="component" value="Unassembled WGS sequence"/>
</dbReference>
<dbReference type="Pfam" id="PF03946">
    <property type="entry name" value="Ribosomal_L11_N"/>
    <property type="match status" value="1"/>
</dbReference>
<dbReference type="InterPro" id="IPR000911">
    <property type="entry name" value="Ribosomal_uL11"/>
</dbReference>
<sequence>MIENNKSKIIHVQVIGCQAQFTSYSAVLAPKIGPLGLSPRLVAHEIMHLTKEWKDVRVKCKIVVNLDERKFQVEVIPSCASYIIRALMKSNSIFSSMPFNNRHTRHSLIKAYKQCNLTMDQVVEIARCMRSRSRAKEFKGCVIEVLGTCVSVGCKVENQDPRHVQQLLLFGFLSVPVE</sequence>
<dbReference type="RefSeq" id="XP_044569012.1">
    <property type="nucleotide sequence ID" value="XM_044711225.1"/>
</dbReference>
<dbReference type="HAMAP" id="MF_00736">
    <property type="entry name" value="Ribosomal_uL11"/>
    <property type="match status" value="1"/>
</dbReference>
<dbReference type="Pfam" id="PF00298">
    <property type="entry name" value="Ribosomal_L11"/>
    <property type="match status" value="1"/>
</dbReference>
<organism evidence="7 8">
    <name type="scientific">Naegleria fowleri</name>
    <name type="common">Brain eating amoeba</name>
    <dbReference type="NCBI Taxonomy" id="5763"/>
    <lineage>
        <taxon>Eukaryota</taxon>
        <taxon>Discoba</taxon>
        <taxon>Heterolobosea</taxon>
        <taxon>Tetramitia</taxon>
        <taxon>Eutetramitia</taxon>
        <taxon>Vahlkampfiidae</taxon>
        <taxon>Naegleria</taxon>
    </lineage>
</organism>
<comment type="similarity">
    <text evidence="1 4">Belongs to the universal ribosomal protein uL11 family.</text>
</comment>
<dbReference type="VEuPathDB" id="AmoebaDB:FDP41_007476"/>
<proteinExistence type="inferred from homology"/>
<dbReference type="GO" id="GO:0006412">
    <property type="term" value="P:translation"/>
    <property type="evidence" value="ECO:0007669"/>
    <property type="project" value="InterPro"/>
</dbReference>